<keyword evidence="2" id="KW-0012">Acyltransferase</keyword>
<feature type="region of interest" description="Disordered" evidence="1">
    <location>
        <begin position="1"/>
        <end position="36"/>
    </location>
</feature>
<dbReference type="Proteomes" id="UP000004682">
    <property type="component" value="Unassembled WGS sequence"/>
</dbReference>
<dbReference type="InterPro" id="IPR021551">
    <property type="entry name" value="DUF3005"/>
</dbReference>
<gene>
    <name evidence="2" type="ORF">A33K_17319</name>
</gene>
<proteinExistence type="predicted"/>
<accession>A0ABN0G1V6</accession>
<dbReference type="GO" id="GO:0016746">
    <property type="term" value="F:acyltransferase activity"/>
    <property type="evidence" value="ECO:0007669"/>
    <property type="project" value="UniProtKB-KW"/>
</dbReference>
<name>A0ABN0G1V6_9BURK</name>
<keyword evidence="2" id="KW-0808">Transferase</keyword>
<evidence type="ECO:0000313" key="2">
    <source>
        <dbReference type="EMBL" id="EIP86229.1"/>
    </source>
</evidence>
<reference evidence="3" key="1">
    <citation type="journal article" date="2012" name="J. Bacteriol.">
        <title>Revised Genome Sequence of Burkholderia thailandensis MSMB43 with Improved Annotation.</title>
        <authorList>
            <person name="Zhuo Y."/>
            <person name="Liu L."/>
            <person name="Wang Q."/>
            <person name="Liu X."/>
            <person name="Ren B."/>
            <person name="Liu M."/>
            <person name="Ni P."/>
            <person name="Cheng Y.Q."/>
            <person name="Zhang L."/>
        </authorList>
    </citation>
    <scope>NUCLEOTIDE SEQUENCE [LARGE SCALE GENOMIC DNA]</scope>
    <source>
        <strain evidence="3">MSMB43</strain>
    </source>
</reference>
<evidence type="ECO:0000256" key="1">
    <source>
        <dbReference type="SAM" id="MobiDB-lite"/>
    </source>
</evidence>
<dbReference type="EMBL" id="JH692065">
    <property type="protein sequence ID" value="EIP86229.1"/>
    <property type="molecule type" value="Genomic_DNA"/>
</dbReference>
<organism evidence="2 3">
    <name type="scientific">Burkholderia humptydooensis MSMB43</name>
    <dbReference type="NCBI Taxonomy" id="441157"/>
    <lineage>
        <taxon>Bacteria</taxon>
        <taxon>Pseudomonadati</taxon>
        <taxon>Pseudomonadota</taxon>
        <taxon>Betaproteobacteria</taxon>
        <taxon>Burkholderiales</taxon>
        <taxon>Burkholderiaceae</taxon>
        <taxon>Burkholderia</taxon>
        <taxon>pseudomallei group</taxon>
    </lineage>
</organism>
<feature type="region of interest" description="Disordered" evidence="1">
    <location>
        <begin position="75"/>
        <end position="100"/>
    </location>
</feature>
<keyword evidence="3" id="KW-1185">Reference proteome</keyword>
<evidence type="ECO:0000313" key="3">
    <source>
        <dbReference type="Proteomes" id="UP000004682"/>
    </source>
</evidence>
<sequence>MKLQVRSRGSNLAAFRPADRRRSRPIGSGSLSCVPNESGRAVARGVRIFVRKEVRMQHTESNPTLRKQREIAAKRSVKTPAAGRDMPDAATQEKEPRTNERKLTAEAIAGKMPTGLPAIDIDKYTSGDGDPVRRAASRIVTLDNANMAATDNTVDVDGKGPEARTGASEWHDNVIYSNASLDEAVDTPDDGLAGIESRPHGCQPEVKPREGWRVVYRGTVDVEHTLGARTEHKFSFERST</sequence>
<feature type="compositionally biased region" description="Basic and acidic residues" evidence="1">
    <location>
        <begin position="85"/>
        <end position="100"/>
    </location>
</feature>
<protein>
    <submittedName>
        <fullName evidence="2">Pyruvate/2-oxoglutarate dehydrogenase complex, dihydrolipoamide acyltransferase</fullName>
    </submittedName>
</protein>
<keyword evidence="2" id="KW-0670">Pyruvate</keyword>
<dbReference type="Pfam" id="PF11448">
    <property type="entry name" value="DUF3005"/>
    <property type="match status" value="1"/>
</dbReference>